<keyword evidence="1 6" id="KW-0238">DNA-binding</keyword>
<evidence type="ECO:0000256" key="4">
    <source>
        <dbReference type="ARBA" id="ARBA00023242"/>
    </source>
</evidence>
<evidence type="ECO:0000259" key="5">
    <source>
        <dbReference type="SMART" id="SM00574"/>
    </source>
</evidence>
<dbReference type="SMART" id="SM00574">
    <property type="entry name" value="POX"/>
    <property type="match status" value="1"/>
</dbReference>
<dbReference type="EMBL" id="JBBWWQ010000019">
    <property type="protein sequence ID" value="KAK8919193.1"/>
    <property type="molecule type" value="Genomic_DNA"/>
</dbReference>
<comment type="caution">
    <text evidence="6">The sequence shown here is derived from an EMBL/GenBank/DDBJ whole genome shotgun (WGS) entry which is preliminary data.</text>
</comment>
<dbReference type="InterPro" id="IPR006563">
    <property type="entry name" value="POX_dom"/>
</dbReference>
<keyword evidence="4" id="KW-0539">Nucleus</keyword>
<evidence type="ECO:0000313" key="7">
    <source>
        <dbReference type="Proteomes" id="UP001418222"/>
    </source>
</evidence>
<evidence type="ECO:0000256" key="1">
    <source>
        <dbReference type="ARBA" id="ARBA00023125"/>
    </source>
</evidence>
<proteinExistence type="predicted"/>
<dbReference type="Pfam" id="PF07526">
    <property type="entry name" value="POX"/>
    <property type="match status" value="1"/>
</dbReference>
<reference evidence="6 7" key="1">
    <citation type="journal article" date="2022" name="Nat. Plants">
        <title>Genomes of leafy and leafless Platanthera orchids illuminate the evolution of mycoheterotrophy.</title>
        <authorList>
            <person name="Li M.H."/>
            <person name="Liu K.W."/>
            <person name="Li Z."/>
            <person name="Lu H.C."/>
            <person name="Ye Q.L."/>
            <person name="Zhang D."/>
            <person name="Wang J.Y."/>
            <person name="Li Y.F."/>
            <person name="Zhong Z.M."/>
            <person name="Liu X."/>
            <person name="Yu X."/>
            <person name="Liu D.K."/>
            <person name="Tu X.D."/>
            <person name="Liu B."/>
            <person name="Hao Y."/>
            <person name="Liao X.Y."/>
            <person name="Jiang Y.T."/>
            <person name="Sun W.H."/>
            <person name="Chen J."/>
            <person name="Chen Y.Q."/>
            <person name="Ai Y."/>
            <person name="Zhai J.W."/>
            <person name="Wu S.S."/>
            <person name="Zhou Z."/>
            <person name="Hsiao Y.Y."/>
            <person name="Wu W.L."/>
            <person name="Chen Y.Y."/>
            <person name="Lin Y.F."/>
            <person name="Hsu J.L."/>
            <person name="Li C.Y."/>
            <person name="Wang Z.W."/>
            <person name="Zhao X."/>
            <person name="Zhong W.Y."/>
            <person name="Ma X.K."/>
            <person name="Ma L."/>
            <person name="Huang J."/>
            <person name="Chen G.Z."/>
            <person name="Huang M.Z."/>
            <person name="Huang L."/>
            <person name="Peng D.H."/>
            <person name="Luo Y.B."/>
            <person name="Zou S.Q."/>
            <person name="Chen S.P."/>
            <person name="Lan S."/>
            <person name="Tsai W.C."/>
            <person name="Van de Peer Y."/>
            <person name="Liu Z.J."/>
        </authorList>
    </citation>
    <scope>NUCLEOTIDE SEQUENCE [LARGE SCALE GENOMIC DNA]</scope>
    <source>
        <strain evidence="6">Lor287</strain>
    </source>
</reference>
<dbReference type="AlphaFoldDB" id="A0AAP0AYH9"/>
<organism evidence="6 7">
    <name type="scientific">Platanthera zijinensis</name>
    <dbReference type="NCBI Taxonomy" id="2320716"/>
    <lineage>
        <taxon>Eukaryota</taxon>
        <taxon>Viridiplantae</taxon>
        <taxon>Streptophyta</taxon>
        <taxon>Embryophyta</taxon>
        <taxon>Tracheophyta</taxon>
        <taxon>Spermatophyta</taxon>
        <taxon>Magnoliopsida</taxon>
        <taxon>Liliopsida</taxon>
        <taxon>Asparagales</taxon>
        <taxon>Orchidaceae</taxon>
        <taxon>Orchidoideae</taxon>
        <taxon>Orchideae</taxon>
        <taxon>Orchidinae</taxon>
        <taxon>Platanthera</taxon>
    </lineage>
</organism>
<keyword evidence="2 6" id="KW-0371">Homeobox</keyword>
<dbReference type="Proteomes" id="UP001418222">
    <property type="component" value="Unassembled WGS sequence"/>
</dbReference>
<accession>A0AAP0AYH9</accession>
<protein>
    <submittedName>
        <fullName evidence="6">BEL1-like homeodomain protein 3</fullName>
    </submittedName>
</protein>
<sequence length="481" mass="53867">MGKASSSLDTAFRHQSSTWRSTLKLVNILHTLKSLSHIYDNLIRVKMFPIPNGYLPNLNSYPTLSVFLGGCLQNLMINPGTIHQNLGGYEKRERSSRKEEGEAFQPLVELQRSESRAELSVAEARPLRLSRSCLETRMSGNKVEGMDAYSPKHQNRGHGRNENDFFHEFMHDEAGKLYSFLSFAHEHGQALSLSLDSLSSYNYKKQHALANTVSSSSVVDGDFMGDSSCSCAEHARHECVKCGGDGASSGYGSRSSNGNSCAMISIINSVQSSRYLKPAQQLLDEVVCVSKNMENELLSDDRMQGFDAMDMLSGGRSQFLVEEMNWLKGNERFVHLRKENPGVEIRMTKLFALLEELERHQQQYFNQMDALVTSFEDVAGCGAAAAYTTLTSNAMLKHFCNLKDSITSHINSLSKALYKNLSRSHGVASLHRLNQSSKPKRERLQCPGMVDVRQVFRPLRGLPEDSVAALRAWLFEHFLHP</sequence>
<dbReference type="InterPro" id="IPR050224">
    <property type="entry name" value="TALE_homeobox"/>
</dbReference>
<evidence type="ECO:0000256" key="2">
    <source>
        <dbReference type="ARBA" id="ARBA00023155"/>
    </source>
</evidence>
<gene>
    <name evidence="6" type="primary">BLH3</name>
    <name evidence="6" type="ORF">KSP39_PZI021893</name>
</gene>
<keyword evidence="7" id="KW-1185">Reference proteome</keyword>
<keyword evidence="3" id="KW-0804">Transcription</keyword>
<name>A0AAP0AYH9_9ASPA</name>
<evidence type="ECO:0000313" key="6">
    <source>
        <dbReference type="EMBL" id="KAK8919193.1"/>
    </source>
</evidence>
<feature type="domain" description="POX" evidence="5">
    <location>
        <begin position="264"/>
        <end position="408"/>
    </location>
</feature>
<evidence type="ECO:0000256" key="3">
    <source>
        <dbReference type="ARBA" id="ARBA00023163"/>
    </source>
</evidence>
<dbReference type="PANTHER" id="PTHR11850">
    <property type="entry name" value="HOMEOBOX PROTEIN TRANSCRIPTION FACTORS"/>
    <property type="match status" value="1"/>
</dbReference>
<dbReference type="GO" id="GO:0003677">
    <property type="term" value="F:DNA binding"/>
    <property type="evidence" value="ECO:0007669"/>
    <property type="project" value="UniProtKB-KW"/>
</dbReference>